<dbReference type="AlphaFoldDB" id="A0AAJ0GC57"/>
<gene>
    <name evidence="4" type="ORF">LTR09_008808</name>
</gene>
<evidence type="ECO:0000259" key="2">
    <source>
        <dbReference type="Pfam" id="PF06985"/>
    </source>
</evidence>
<feature type="domain" description="DUF8212" evidence="3">
    <location>
        <begin position="474"/>
        <end position="502"/>
    </location>
</feature>
<protein>
    <recommendedName>
        <fullName evidence="6">Heterokaryon incompatibility domain-containing protein</fullName>
    </recommendedName>
</protein>
<dbReference type="InterPro" id="IPR010730">
    <property type="entry name" value="HET"/>
</dbReference>
<proteinExistence type="predicted"/>
<dbReference type="Proteomes" id="UP001271007">
    <property type="component" value="Unassembled WGS sequence"/>
</dbReference>
<evidence type="ECO:0000313" key="5">
    <source>
        <dbReference type="Proteomes" id="UP001271007"/>
    </source>
</evidence>
<feature type="domain" description="Heterokaryon incompatibility" evidence="2">
    <location>
        <begin position="133"/>
        <end position="195"/>
    </location>
</feature>
<dbReference type="Pfam" id="PF06985">
    <property type="entry name" value="HET"/>
    <property type="match status" value="1"/>
</dbReference>
<keyword evidence="5" id="KW-1185">Reference proteome</keyword>
<dbReference type="InterPro" id="IPR058525">
    <property type="entry name" value="DUF8212"/>
</dbReference>
<feature type="region of interest" description="Disordered" evidence="1">
    <location>
        <begin position="56"/>
        <end position="125"/>
    </location>
</feature>
<name>A0AAJ0GC57_9PEZI</name>
<dbReference type="PANTHER" id="PTHR10622:SF12">
    <property type="entry name" value="HET DOMAIN-CONTAINING PROTEIN"/>
    <property type="match status" value="1"/>
</dbReference>
<dbReference type="Pfam" id="PF26640">
    <property type="entry name" value="DUF8212"/>
    <property type="match status" value="1"/>
</dbReference>
<accession>A0AAJ0GC57</accession>
<reference evidence="4" key="1">
    <citation type="submission" date="2023-04" db="EMBL/GenBank/DDBJ databases">
        <title>Black Yeasts Isolated from many extreme environments.</title>
        <authorList>
            <person name="Coleine C."/>
            <person name="Stajich J.E."/>
            <person name="Selbmann L."/>
        </authorList>
    </citation>
    <scope>NUCLEOTIDE SEQUENCE</scope>
    <source>
        <strain evidence="4">CCFEE 5312</strain>
    </source>
</reference>
<sequence>MRLLDADALIYDNEAHLAEFIDERSLPKYAILSHTWEKGEVLFNDIALGPQHEIEIRVPRTGSPSTSSPDGSSVSSEEDATDSELSSDQSDDEEASEAKSLSARDSSPSEPRTEEASVYNGQPPARYRISHHDKAGWNKILNTCLQACRDGFQYVWIDTCCIDKSSSAELSEAIDSMYRWYSLATVCYVYLGDCTRCPKLNICSISKNLGDLEALLAAPTPSQDWPENWVTYDEWLWTGRSNAVSIDEFGEAVTRIAPFAYHNAAERLRRYIALEGEPETARSKRVPLHYLPAVKQKRAAVEPSPGQFESLIELFFGEMHGVHPHGEEVGDSKEVMTGTDPGSKVAASALKNLIDFVFAQGELQLFNTCTTQSFEQSRWFSRGWTLQELIASHQLHFFDKAWQHIGKKSHMLNTLVSVTRNHAEALQNDIDRFSIAQRMSWASGRRTTRLEDQAYSLLGIFNINLPLLYGEGIRAFQRLQEEIVRVSTDYSIFAWGNGSATSNLRDIGPEILCNHVFAPSVECFGGHSRDIISRPTGGPEVQLTNEGVRLKLSLDPRRQKHGYDVSIAYLNCLVKHPSGRRHIGLRLRNTQSTRLWEKSEANELMRTRVEVEADFTLPGPQRPRRLLFVDEITHDLEAEYERPQEVLIARDGGTLGALPITPAIKVDVQLPAQRSSGRSWRVAAAYPTSQWCHTSSILSLPRHGRVANCAIAISNSDGETYIIVVGTPIAIDQNFDASRFSSWIFGARTAPSAGFEEDSPNVLRPCPSSKPDWVNHGQPFPTLKAQLRNASLQVELFARKDFFERSNGRCEGYKSIKLFDGANLRTCIYPWSKDTDQERCALKIVYEGIPELELIAREAEKVPHTA</sequence>
<evidence type="ECO:0000256" key="1">
    <source>
        <dbReference type="SAM" id="MobiDB-lite"/>
    </source>
</evidence>
<evidence type="ECO:0008006" key="6">
    <source>
        <dbReference type="Google" id="ProtNLM"/>
    </source>
</evidence>
<organism evidence="4 5">
    <name type="scientific">Extremus antarcticus</name>
    <dbReference type="NCBI Taxonomy" id="702011"/>
    <lineage>
        <taxon>Eukaryota</taxon>
        <taxon>Fungi</taxon>
        <taxon>Dikarya</taxon>
        <taxon>Ascomycota</taxon>
        <taxon>Pezizomycotina</taxon>
        <taxon>Dothideomycetes</taxon>
        <taxon>Dothideomycetidae</taxon>
        <taxon>Mycosphaerellales</taxon>
        <taxon>Extremaceae</taxon>
        <taxon>Extremus</taxon>
    </lineage>
</organism>
<feature type="compositionally biased region" description="Low complexity" evidence="1">
    <location>
        <begin position="59"/>
        <end position="75"/>
    </location>
</feature>
<dbReference type="EMBL" id="JAWDJX010000036">
    <property type="protein sequence ID" value="KAK3049888.1"/>
    <property type="molecule type" value="Genomic_DNA"/>
</dbReference>
<dbReference type="PANTHER" id="PTHR10622">
    <property type="entry name" value="HET DOMAIN-CONTAINING PROTEIN"/>
    <property type="match status" value="1"/>
</dbReference>
<comment type="caution">
    <text evidence="4">The sequence shown here is derived from an EMBL/GenBank/DDBJ whole genome shotgun (WGS) entry which is preliminary data.</text>
</comment>
<evidence type="ECO:0000313" key="4">
    <source>
        <dbReference type="EMBL" id="KAK3049888.1"/>
    </source>
</evidence>
<evidence type="ECO:0000259" key="3">
    <source>
        <dbReference type="Pfam" id="PF26640"/>
    </source>
</evidence>